<dbReference type="EMBL" id="BPQV01000007">
    <property type="protein sequence ID" value="GJE27947.1"/>
    <property type="molecule type" value="Genomic_DNA"/>
</dbReference>
<dbReference type="Proteomes" id="UP001055156">
    <property type="component" value="Unassembled WGS sequence"/>
</dbReference>
<evidence type="ECO:0000313" key="3">
    <source>
        <dbReference type="Proteomes" id="UP001055156"/>
    </source>
</evidence>
<gene>
    <name evidence="2" type="ORF">LKMONMHP_2809</name>
</gene>
<proteinExistence type="predicted"/>
<evidence type="ECO:0000256" key="1">
    <source>
        <dbReference type="SAM" id="MobiDB-lite"/>
    </source>
</evidence>
<keyword evidence="3" id="KW-1185">Reference proteome</keyword>
<evidence type="ECO:0000313" key="2">
    <source>
        <dbReference type="EMBL" id="GJE27947.1"/>
    </source>
</evidence>
<organism evidence="2 3">
    <name type="scientific">Methylobacterium organophilum</name>
    <dbReference type="NCBI Taxonomy" id="410"/>
    <lineage>
        <taxon>Bacteria</taxon>
        <taxon>Pseudomonadati</taxon>
        <taxon>Pseudomonadota</taxon>
        <taxon>Alphaproteobacteria</taxon>
        <taxon>Hyphomicrobiales</taxon>
        <taxon>Methylobacteriaceae</taxon>
        <taxon>Methylobacterium</taxon>
    </lineage>
</organism>
<evidence type="ECO:0008006" key="4">
    <source>
        <dbReference type="Google" id="ProtNLM"/>
    </source>
</evidence>
<dbReference type="RefSeq" id="WP_238311736.1">
    <property type="nucleotide sequence ID" value="NZ_BPQV01000007.1"/>
</dbReference>
<protein>
    <recommendedName>
        <fullName evidence="4">Phage tail assembly chaperone protein, E, or 41 or 14</fullName>
    </recommendedName>
</protein>
<accession>A0ABQ4TC94</accession>
<feature type="region of interest" description="Disordered" evidence="1">
    <location>
        <begin position="102"/>
        <end position="125"/>
    </location>
</feature>
<reference evidence="2" key="2">
    <citation type="submission" date="2021-08" db="EMBL/GenBank/DDBJ databases">
        <authorList>
            <person name="Tani A."/>
            <person name="Ola A."/>
            <person name="Ogura Y."/>
            <person name="Katsura K."/>
            <person name="Hayashi T."/>
        </authorList>
    </citation>
    <scope>NUCLEOTIDE SEQUENCE</scope>
    <source>
        <strain evidence="2">NBRC 15689</strain>
    </source>
</reference>
<name>A0ABQ4TC94_METOR</name>
<sequence length="125" mass="13552">MAKTVTVDLERPIEGHEGAIHKVVLREPKWRDIMPIGQPFTMHFPKGASPVLVEDHEALARYAELLVVEPKESSLLDQLGVADTFKIRNQIIGFFLEPAAASGASKTSQQTSSSSSDGPPSTSRA</sequence>
<comment type="caution">
    <text evidence="2">The sequence shown here is derived from an EMBL/GenBank/DDBJ whole genome shotgun (WGS) entry which is preliminary data.</text>
</comment>
<reference evidence="2" key="1">
    <citation type="journal article" date="2021" name="Front. Microbiol.">
        <title>Comprehensive Comparative Genomics and Phenotyping of Methylobacterium Species.</title>
        <authorList>
            <person name="Alessa O."/>
            <person name="Ogura Y."/>
            <person name="Fujitani Y."/>
            <person name="Takami H."/>
            <person name="Hayashi T."/>
            <person name="Sahin N."/>
            <person name="Tani A."/>
        </authorList>
    </citation>
    <scope>NUCLEOTIDE SEQUENCE</scope>
    <source>
        <strain evidence="2">NBRC 15689</strain>
    </source>
</reference>